<reference evidence="3" key="2">
    <citation type="submission" date="2023-05" db="EMBL/GenBank/DDBJ databases">
        <authorList>
            <consortium name="Lawrence Berkeley National Laboratory"/>
            <person name="Steindorff A."/>
            <person name="Hensen N."/>
            <person name="Bonometti L."/>
            <person name="Westerberg I."/>
            <person name="Brannstrom I.O."/>
            <person name="Guillou S."/>
            <person name="Cros-Aarteil S."/>
            <person name="Calhoun S."/>
            <person name="Haridas S."/>
            <person name="Kuo A."/>
            <person name="Mondo S."/>
            <person name="Pangilinan J."/>
            <person name="Riley R."/>
            <person name="Labutti K."/>
            <person name="Andreopoulos B."/>
            <person name="Lipzen A."/>
            <person name="Chen C."/>
            <person name="Yanf M."/>
            <person name="Daum C."/>
            <person name="Ng V."/>
            <person name="Clum A."/>
            <person name="Ohm R."/>
            <person name="Martin F."/>
            <person name="Silar P."/>
            <person name="Natvig D."/>
            <person name="Lalanne C."/>
            <person name="Gautier V."/>
            <person name="Ament-Velasquez S.L."/>
            <person name="Kruys A."/>
            <person name="Hutchinson M.I."/>
            <person name="Powell A.J."/>
            <person name="Barry K."/>
            <person name="Miller A.N."/>
            <person name="Grigoriev I.V."/>
            <person name="Debuchy R."/>
            <person name="Gladieux P."/>
            <person name="Thoren M.H."/>
            <person name="Johannesson H."/>
        </authorList>
    </citation>
    <scope>NUCLEOTIDE SEQUENCE</scope>
    <source>
        <strain evidence="3">CBS 508.74</strain>
    </source>
</reference>
<keyword evidence="4" id="KW-1185">Reference proteome</keyword>
<evidence type="ECO:0000256" key="1">
    <source>
        <dbReference type="SAM" id="MobiDB-lite"/>
    </source>
</evidence>
<dbReference type="EMBL" id="MU853332">
    <property type="protein sequence ID" value="KAK4117791.1"/>
    <property type="molecule type" value="Genomic_DNA"/>
</dbReference>
<feature type="compositionally biased region" description="Basic and acidic residues" evidence="1">
    <location>
        <begin position="1"/>
        <end position="27"/>
    </location>
</feature>
<dbReference type="GeneID" id="89934447"/>
<dbReference type="Proteomes" id="UP001302812">
    <property type="component" value="Unassembled WGS sequence"/>
</dbReference>
<protein>
    <submittedName>
        <fullName evidence="3">Uncharacterized protein</fullName>
    </submittedName>
</protein>
<dbReference type="AlphaFoldDB" id="A0AAN6TP56"/>
<evidence type="ECO:0000256" key="2">
    <source>
        <dbReference type="SAM" id="Phobius"/>
    </source>
</evidence>
<name>A0AAN6TP56_9PEZI</name>
<keyword evidence="2" id="KW-0472">Membrane</keyword>
<evidence type="ECO:0000313" key="4">
    <source>
        <dbReference type="Proteomes" id="UP001302812"/>
    </source>
</evidence>
<accession>A0AAN6TP56</accession>
<sequence length="81" mass="9461">MEGDRWKRTTNKADHSHTYLDKTRPQDRNSPPEPYSFSQSHVMLQATNSQIKSCFPFFILFLFCLCSLLLSFKHIVIVIVV</sequence>
<keyword evidence="2" id="KW-0812">Transmembrane</keyword>
<organism evidence="3 4">
    <name type="scientific">Canariomyces notabilis</name>
    <dbReference type="NCBI Taxonomy" id="2074819"/>
    <lineage>
        <taxon>Eukaryota</taxon>
        <taxon>Fungi</taxon>
        <taxon>Dikarya</taxon>
        <taxon>Ascomycota</taxon>
        <taxon>Pezizomycotina</taxon>
        <taxon>Sordariomycetes</taxon>
        <taxon>Sordariomycetidae</taxon>
        <taxon>Sordariales</taxon>
        <taxon>Chaetomiaceae</taxon>
        <taxon>Canariomyces</taxon>
    </lineage>
</organism>
<feature type="region of interest" description="Disordered" evidence="1">
    <location>
        <begin position="1"/>
        <end position="37"/>
    </location>
</feature>
<feature type="transmembrane region" description="Helical" evidence="2">
    <location>
        <begin position="57"/>
        <end position="80"/>
    </location>
</feature>
<reference evidence="3" key="1">
    <citation type="journal article" date="2023" name="Mol. Phylogenet. Evol.">
        <title>Genome-scale phylogeny and comparative genomics of the fungal order Sordariales.</title>
        <authorList>
            <person name="Hensen N."/>
            <person name="Bonometti L."/>
            <person name="Westerberg I."/>
            <person name="Brannstrom I.O."/>
            <person name="Guillou S."/>
            <person name="Cros-Aarteil S."/>
            <person name="Calhoun S."/>
            <person name="Haridas S."/>
            <person name="Kuo A."/>
            <person name="Mondo S."/>
            <person name="Pangilinan J."/>
            <person name="Riley R."/>
            <person name="LaButti K."/>
            <person name="Andreopoulos B."/>
            <person name="Lipzen A."/>
            <person name="Chen C."/>
            <person name="Yan M."/>
            <person name="Daum C."/>
            <person name="Ng V."/>
            <person name="Clum A."/>
            <person name="Steindorff A."/>
            <person name="Ohm R.A."/>
            <person name="Martin F."/>
            <person name="Silar P."/>
            <person name="Natvig D.O."/>
            <person name="Lalanne C."/>
            <person name="Gautier V."/>
            <person name="Ament-Velasquez S.L."/>
            <person name="Kruys A."/>
            <person name="Hutchinson M.I."/>
            <person name="Powell A.J."/>
            <person name="Barry K."/>
            <person name="Miller A.N."/>
            <person name="Grigoriev I.V."/>
            <person name="Debuchy R."/>
            <person name="Gladieux P."/>
            <person name="Hiltunen Thoren M."/>
            <person name="Johannesson H."/>
        </authorList>
    </citation>
    <scope>NUCLEOTIDE SEQUENCE</scope>
    <source>
        <strain evidence="3">CBS 508.74</strain>
    </source>
</reference>
<comment type="caution">
    <text evidence="3">The sequence shown here is derived from an EMBL/GenBank/DDBJ whole genome shotgun (WGS) entry which is preliminary data.</text>
</comment>
<dbReference type="RefSeq" id="XP_064675361.1">
    <property type="nucleotide sequence ID" value="XM_064810322.1"/>
</dbReference>
<proteinExistence type="predicted"/>
<evidence type="ECO:0000313" key="3">
    <source>
        <dbReference type="EMBL" id="KAK4117791.1"/>
    </source>
</evidence>
<gene>
    <name evidence="3" type="ORF">N656DRAFT_61619</name>
</gene>
<keyword evidence="2" id="KW-1133">Transmembrane helix</keyword>